<feature type="region of interest" description="Disordered" evidence="1">
    <location>
        <begin position="1"/>
        <end position="210"/>
    </location>
</feature>
<comment type="caution">
    <text evidence="2">The sequence shown here is derived from an EMBL/GenBank/DDBJ whole genome shotgun (WGS) entry which is preliminary data.</text>
</comment>
<gene>
    <name evidence="2" type="ORF">SAMN04487940_104212</name>
</gene>
<reference evidence="2 3" key="1">
    <citation type="submission" date="2016-10" db="EMBL/GenBank/DDBJ databases">
        <authorList>
            <person name="Varghese N."/>
            <person name="Submissions S."/>
        </authorList>
    </citation>
    <scope>NUCLEOTIDE SEQUENCE [LARGE SCALE GENOMIC DNA]</scope>
    <source>
        <strain evidence="2 3">FF3</strain>
    </source>
</reference>
<dbReference type="AlphaFoldDB" id="A0A975W950"/>
<feature type="compositionally biased region" description="Pro residues" evidence="1">
    <location>
        <begin position="73"/>
        <end position="82"/>
    </location>
</feature>
<keyword evidence="3" id="KW-1185">Reference proteome</keyword>
<evidence type="ECO:0000256" key="1">
    <source>
        <dbReference type="SAM" id="MobiDB-lite"/>
    </source>
</evidence>
<accession>A0A975W950</accession>
<protein>
    <submittedName>
        <fullName evidence="2">Uncharacterized protein</fullName>
    </submittedName>
</protein>
<sequence length="210" mass="22071">MPFIVKGLSQPMQPSPDRDTRPAPPPTPPSQARPGTSWPATDARPRIRSGARGDISTSLSHPMQLPPDRDARPVPPPTPPSRARPGTSWPATDARPRIRSGARGDISTSLGYPMQPPPDHVARPVPPPTPPSRARPGTSWPATDARPRITSGAQGGIPSRQSRQTGRGLVAPASHRPPRSRRPLPGPAPGPLGSPLARGPGSRPGREVAS</sequence>
<feature type="compositionally biased region" description="Pro residues" evidence="1">
    <location>
        <begin position="114"/>
        <end position="133"/>
    </location>
</feature>
<evidence type="ECO:0000313" key="2">
    <source>
        <dbReference type="EMBL" id="SEJ25986.1"/>
    </source>
</evidence>
<feature type="compositionally biased region" description="Pro residues" evidence="1">
    <location>
        <begin position="22"/>
        <end position="31"/>
    </location>
</feature>
<organism evidence="2 3">
    <name type="scientific">Marinovum algicola</name>
    <dbReference type="NCBI Taxonomy" id="42444"/>
    <lineage>
        <taxon>Bacteria</taxon>
        <taxon>Pseudomonadati</taxon>
        <taxon>Pseudomonadota</taxon>
        <taxon>Alphaproteobacteria</taxon>
        <taxon>Rhodobacterales</taxon>
        <taxon>Roseobacteraceae</taxon>
        <taxon>Marinovum</taxon>
    </lineage>
</organism>
<proteinExistence type="predicted"/>
<evidence type="ECO:0000313" key="3">
    <source>
        <dbReference type="Proteomes" id="UP000182932"/>
    </source>
</evidence>
<dbReference type="EMBL" id="FNYY01000004">
    <property type="protein sequence ID" value="SEJ25986.1"/>
    <property type="molecule type" value="Genomic_DNA"/>
</dbReference>
<dbReference type="Proteomes" id="UP000182932">
    <property type="component" value="Unassembled WGS sequence"/>
</dbReference>
<name>A0A975W950_9RHOB</name>